<organism evidence="1 2">
    <name type="scientific">Mucilaginibacter mallensis</name>
    <dbReference type="NCBI Taxonomy" id="652787"/>
    <lineage>
        <taxon>Bacteria</taxon>
        <taxon>Pseudomonadati</taxon>
        <taxon>Bacteroidota</taxon>
        <taxon>Sphingobacteriia</taxon>
        <taxon>Sphingobacteriales</taxon>
        <taxon>Sphingobacteriaceae</taxon>
        <taxon>Mucilaginibacter</taxon>
    </lineage>
</organism>
<gene>
    <name evidence="1" type="ORF">SAMN05216490_2550</name>
</gene>
<evidence type="ECO:0000313" key="2">
    <source>
        <dbReference type="Proteomes" id="UP000199679"/>
    </source>
</evidence>
<evidence type="ECO:0000313" key="1">
    <source>
        <dbReference type="EMBL" id="SDT12901.1"/>
    </source>
</evidence>
<keyword evidence="2" id="KW-1185">Reference proteome</keyword>
<accession>A0A1H1XV56</accession>
<dbReference type="EMBL" id="LT629740">
    <property type="protein sequence ID" value="SDT12901.1"/>
    <property type="molecule type" value="Genomic_DNA"/>
</dbReference>
<dbReference type="InterPro" id="IPR045459">
    <property type="entry name" value="DUF5908"/>
</dbReference>
<dbReference type="RefSeq" id="WP_157682136.1">
    <property type="nucleotide sequence ID" value="NZ_LT629740.1"/>
</dbReference>
<dbReference type="STRING" id="652787.SAMN05216490_2550"/>
<dbReference type="Proteomes" id="UP000199679">
    <property type="component" value="Chromosome I"/>
</dbReference>
<dbReference type="OrthoDB" id="1454388at2"/>
<dbReference type="AlphaFoldDB" id="A0A1H1XV56"/>
<name>A0A1H1XV56_MUCMA</name>
<reference evidence="1 2" key="1">
    <citation type="submission" date="2016-10" db="EMBL/GenBank/DDBJ databases">
        <authorList>
            <person name="de Groot N.N."/>
        </authorList>
    </citation>
    <scope>NUCLEOTIDE SEQUENCE [LARGE SCALE GENOMIC DNA]</scope>
    <source>
        <strain evidence="1 2">MP1X4</strain>
    </source>
</reference>
<dbReference type="Pfam" id="PF19265">
    <property type="entry name" value="DUF5908"/>
    <property type="match status" value="1"/>
</dbReference>
<sequence>MAVEIKEMVIRATIVADKHGEGDQSSAPVAVDQNEIIKECVKEVLRIIKKNNRR</sequence>
<proteinExistence type="predicted"/>
<protein>
    <submittedName>
        <fullName evidence="1">Uncharacterized protein</fullName>
    </submittedName>
</protein>